<keyword evidence="2" id="KW-1185">Reference proteome</keyword>
<keyword evidence="1" id="KW-0251">Elongation factor</keyword>
<name>A0ACB9TFW6_HOLOL</name>
<protein>
    <submittedName>
        <fullName evidence="1">Elongation factor ts dimerization domain superfamily</fullName>
    </submittedName>
</protein>
<dbReference type="Proteomes" id="UP001056778">
    <property type="component" value="Chromosome 3"/>
</dbReference>
<organism evidence="1 2">
    <name type="scientific">Holotrichia oblita</name>
    <name type="common">Chafer beetle</name>
    <dbReference type="NCBI Taxonomy" id="644536"/>
    <lineage>
        <taxon>Eukaryota</taxon>
        <taxon>Metazoa</taxon>
        <taxon>Ecdysozoa</taxon>
        <taxon>Arthropoda</taxon>
        <taxon>Hexapoda</taxon>
        <taxon>Insecta</taxon>
        <taxon>Pterygota</taxon>
        <taxon>Neoptera</taxon>
        <taxon>Endopterygota</taxon>
        <taxon>Coleoptera</taxon>
        <taxon>Polyphaga</taxon>
        <taxon>Scarabaeiformia</taxon>
        <taxon>Scarabaeidae</taxon>
        <taxon>Melolonthinae</taxon>
        <taxon>Holotrichia</taxon>
    </lineage>
</organism>
<accession>A0ACB9TFW6</accession>
<comment type="caution">
    <text evidence="1">The sequence shown here is derived from an EMBL/GenBank/DDBJ whole genome shotgun (WGS) entry which is preliminary data.</text>
</comment>
<keyword evidence="1" id="KW-0648">Protein biosynthesis</keyword>
<evidence type="ECO:0000313" key="2">
    <source>
        <dbReference type="Proteomes" id="UP001056778"/>
    </source>
</evidence>
<dbReference type="EMBL" id="CM043017">
    <property type="protein sequence ID" value="KAI4465686.1"/>
    <property type="molecule type" value="Genomic_DNA"/>
</dbReference>
<reference evidence="1" key="1">
    <citation type="submission" date="2022-04" db="EMBL/GenBank/DDBJ databases">
        <title>Chromosome-scale genome assembly of Holotrichia oblita Faldermann.</title>
        <authorList>
            <person name="Rongchong L."/>
        </authorList>
    </citation>
    <scope>NUCLEOTIDE SEQUENCE</scope>
    <source>
        <strain evidence="1">81SQS9</strain>
    </source>
</reference>
<proteinExistence type="predicted"/>
<evidence type="ECO:0000313" key="1">
    <source>
        <dbReference type="EMBL" id="KAI4465686.1"/>
    </source>
</evidence>
<sequence>MAELAATTILNFAEKQQRSSEPVRKIGLDIDQINQLKAPDGKSLSDHVALMIGTLGENASLRRAMVLTAAPNLYLSGYAHPSGQQKNNVLFGRIGGIVALRQCTSKDVDLSTIGKDICQHIVGMNPKRVGTSTDEPSKNSDEETCLIFQEYLNDESIKVKDYLEENGVEVIDFKRFECGECSRITGQSLEFVETCQ</sequence>
<gene>
    <name evidence="1" type="ORF">MML48_3g00010163</name>
</gene>